<organism evidence="2">
    <name type="scientific">Pectinophora gossypiella</name>
    <name type="common">Cotton pink bollworm</name>
    <name type="synonym">Depressaria gossypiella</name>
    <dbReference type="NCBI Taxonomy" id="13191"/>
    <lineage>
        <taxon>Eukaryota</taxon>
        <taxon>Metazoa</taxon>
        <taxon>Ecdysozoa</taxon>
        <taxon>Arthropoda</taxon>
        <taxon>Hexapoda</taxon>
        <taxon>Insecta</taxon>
        <taxon>Pterygota</taxon>
        <taxon>Neoptera</taxon>
        <taxon>Endopterygota</taxon>
        <taxon>Lepidoptera</taxon>
        <taxon>Glossata</taxon>
        <taxon>Ditrysia</taxon>
        <taxon>Gelechioidea</taxon>
        <taxon>Gelechiidae</taxon>
        <taxon>Apatetrinae</taxon>
        <taxon>Pectinophora</taxon>
    </lineage>
</organism>
<keyword evidence="1" id="KW-0472">Membrane</keyword>
<dbReference type="EMBL" id="GDQN01006040">
    <property type="protein sequence ID" value="JAT85014.1"/>
    <property type="molecule type" value="Transcribed_RNA"/>
</dbReference>
<dbReference type="AlphaFoldDB" id="A0A1E1WDF1"/>
<name>A0A1E1WDF1_PECGO</name>
<dbReference type="OrthoDB" id="7385553at2759"/>
<sequence>MARGCCERALPALLAHVNLLLAVYSGAALATGARLKWDPSAYIVAREAVPAEYRAAAVLLPAAAAALLLLAHAALAALFTSPSTRRWLLLLYAAGMAVLLAGEVAGALWLRARLA</sequence>
<evidence type="ECO:0000313" key="2">
    <source>
        <dbReference type="EMBL" id="JAT85014.1"/>
    </source>
</evidence>
<keyword evidence="1" id="KW-0812">Transmembrane</keyword>
<protein>
    <submittedName>
        <fullName evidence="2">Uncharacterized protein</fullName>
    </submittedName>
</protein>
<proteinExistence type="predicted"/>
<evidence type="ECO:0000256" key="1">
    <source>
        <dbReference type="SAM" id="Phobius"/>
    </source>
</evidence>
<feature type="transmembrane region" description="Helical" evidence="1">
    <location>
        <begin position="55"/>
        <end position="80"/>
    </location>
</feature>
<feature type="non-terminal residue" evidence="2">
    <location>
        <position position="115"/>
    </location>
</feature>
<reference evidence="2" key="1">
    <citation type="submission" date="2015-09" db="EMBL/GenBank/DDBJ databases">
        <title>De novo assembly of Pectinophora gossypiella (Pink Bollworm) gut transcriptome.</title>
        <authorList>
            <person name="Tassone E.E."/>
        </authorList>
    </citation>
    <scope>NUCLEOTIDE SEQUENCE</scope>
</reference>
<accession>A0A1E1WDF1</accession>
<gene>
    <name evidence="2" type="ORF">g.5927</name>
</gene>
<keyword evidence="1" id="KW-1133">Transmembrane helix</keyword>
<feature type="transmembrane region" description="Helical" evidence="1">
    <location>
        <begin position="87"/>
        <end position="110"/>
    </location>
</feature>
<feature type="transmembrane region" description="Helical" evidence="1">
    <location>
        <begin position="12"/>
        <end position="35"/>
    </location>
</feature>